<evidence type="ECO:0000256" key="3">
    <source>
        <dbReference type="ARBA" id="ARBA00022679"/>
    </source>
</evidence>
<keyword evidence="6" id="KW-1185">Reference proteome</keyword>
<dbReference type="Proteomes" id="UP000066737">
    <property type="component" value="Chromosome I"/>
</dbReference>
<dbReference type="RefSeq" id="WP_059055771.1">
    <property type="nucleotide sequence ID" value="NZ_CEML01000002.1"/>
</dbReference>
<sequence length="306" mass="32383">MDLSVVVPTLNGRDVLAASLDALAAHAPDAEVIVVNGPSVDGTSGMVRDHDAVDLLLEVSERNLNASRNAGIAAADGDVVAFVGQDSQIREGWVAAVEAALDDGADAVTGPVHRRVEGGVTTESVETASVAGRHVTFFDGGNVAFVRDALDALDGFDEYLQTGAARDAAHRLAGMDREVVWGADAVVLREAKDDIRHRLPEDAEESAWGLKYRSLAYRLVKNYGFGARIAARIVKYAVGDAFSVGGDVLRGDAKLSEWAAAGSAVVPNVWTGSQDGMSARMADRTSRRNPNGVSARMDRTMVRHDC</sequence>
<feature type="domain" description="Glycosyltransferase 2-like" evidence="4">
    <location>
        <begin position="4"/>
        <end position="126"/>
    </location>
</feature>
<evidence type="ECO:0000259" key="4">
    <source>
        <dbReference type="Pfam" id="PF00535"/>
    </source>
</evidence>
<evidence type="ECO:0000256" key="1">
    <source>
        <dbReference type="ARBA" id="ARBA00006739"/>
    </source>
</evidence>
<dbReference type="InterPro" id="IPR001173">
    <property type="entry name" value="Glyco_trans_2-like"/>
</dbReference>
<accession>A0A0U5GY34</accession>
<dbReference type="GO" id="GO:0016757">
    <property type="term" value="F:glycosyltransferase activity"/>
    <property type="evidence" value="ECO:0007669"/>
    <property type="project" value="UniProtKB-KW"/>
</dbReference>
<dbReference type="KEGG" id="hhb:Hhub_1443"/>
<dbReference type="GeneID" id="91108919"/>
<proteinExistence type="inferred from homology"/>
<dbReference type="EMBL" id="LN831302">
    <property type="protein sequence ID" value="CQH48634.1"/>
    <property type="molecule type" value="Genomic_DNA"/>
</dbReference>
<evidence type="ECO:0000256" key="2">
    <source>
        <dbReference type="ARBA" id="ARBA00022676"/>
    </source>
</evidence>
<keyword evidence="2 5" id="KW-0328">Glycosyltransferase</keyword>
<dbReference type="Gene3D" id="3.90.550.10">
    <property type="entry name" value="Spore Coat Polysaccharide Biosynthesis Protein SpsA, Chain A"/>
    <property type="match status" value="1"/>
</dbReference>
<dbReference type="STRING" id="1407499.HHUB_1443"/>
<name>A0A0U5GY34_9EURY</name>
<reference evidence="6" key="1">
    <citation type="journal article" date="2016" name="Environ. Microbiol.">
        <title>The complete genome of a viable archaeum isolated from 123-million-year-old rock salt.</title>
        <authorList>
            <person name="Jaakkola S.T."/>
            <person name="Pfeiffer F."/>
            <person name="Ravantti J.J."/>
            <person name="Guo Q."/>
            <person name="Liu Y."/>
            <person name="Chen X."/>
            <person name="Ma H."/>
            <person name="Yang C."/>
            <person name="Oksanen H.M."/>
            <person name="Bamford D.H."/>
        </authorList>
    </citation>
    <scope>NUCLEOTIDE SEQUENCE</scope>
    <source>
        <strain evidence="6">JI20-1</strain>
    </source>
</reference>
<evidence type="ECO:0000313" key="5">
    <source>
        <dbReference type="EMBL" id="CQH48634.1"/>
    </source>
</evidence>
<dbReference type="Pfam" id="PF00535">
    <property type="entry name" value="Glycos_transf_2"/>
    <property type="match status" value="1"/>
</dbReference>
<gene>
    <name evidence="5" type="ORF">HHUB_1443</name>
</gene>
<dbReference type="OrthoDB" id="196370at2157"/>
<dbReference type="EC" id="2.4.-.-" evidence="5"/>
<dbReference type="SUPFAM" id="SSF53448">
    <property type="entry name" value="Nucleotide-diphospho-sugar transferases"/>
    <property type="match status" value="1"/>
</dbReference>
<evidence type="ECO:0000313" key="6">
    <source>
        <dbReference type="Proteomes" id="UP000066737"/>
    </source>
</evidence>
<dbReference type="AlphaFoldDB" id="A0A0U5GY34"/>
<comment type="similarity">
    <text evidence="1">Belongs to the glycosyltransferase 2 family.</text>
</comment>
<protein>
    <submittedName>
        <fullName evidence="5">Probable glycosyltransferase, type 2</fullName>
        <ecNumber evidence="5">2.4.-.-</ecNumber>
    </submittedName>
</protein>
<dbReference type="InterPro" id="IPR029044">
    <property type="entry name" value="Nucleotide-diphossugar_trans"/>
</dbReference>
<organism evidence="5 6">
    <name type="scientific">Halobacterium hubeiense</name>
    <dbReference type="NCBI Taxonomy" id="1407499"/>
    <lineage>
        <taxon>Archaea</taxon>
        <taxon>Methanobacteriati</taxon>
        <taxon>Methanobacteriota</taxon>
        <taxon>Stenosarchaea group</taxon>
        <taxon>Halobacteria</taxon>
        <taxon>Halobacteriales</taxon>
        <taxon>Halobacteriaceae</taxon>
        <taxon>Halobacterium</taxon>
    </lineage>
</organism>
<keyword evidence="3 5" id="KW-0808">Transferase</keyword>
<dbReference type="PANTHER" id="PTHR43179:SF12">
    <property type="entry name" value="GALACTOFURANOSYLTRANSFERASE GLFT2"/>
    <property type="match status" value="1"/>
</dbReference>
<dbReference type="PANTHER" id="PTHR43179">
    <property type="entry name" value="RHAMNOSYLTRANSFERASE WBBL"/>
    <property type="match status" value="1"/>
</dbReference>